<evidence type="ECO:0000313" key="3">
    <source>
        <dbReference type="WBParaSite" id="maker-unitig_23136-snap-gene-0.1-mRNA-1"/>
    </source>
</evidence>
<dbReference type="SUPFAM" id="SSF54631">
    <property type="entry name" value="CBS-domain pair"/>
    <property type="match status" value="1"/>
</dbReference>
<reference evidence="3" key="1">
    <citation type="submission" date="2016-11" db="UniProtKB">
        <authorList>
            <consortium name="WormBaseParasite"/>
        </authorList>
    </citation>
    <scope>IDENTIFICATION</scope>
</reference>
<feature type="region of interest" description="Disordered" evidence="1">
    <location>
        <begin position="1"/>
        <end position="31"/>
    </location>
</feature>
<feature type="region of interest" description="Disordered" evidence="1">
    <location>
        <begin position="51"/>
        <end position="95"/>
    </location>
</feature>
<accession>A0A1I8F726</accession>
<dbReference type="Gene3D" id="3.10.580.10">
    <property type="entry name" value="CBS-domain"/>
    <property type="match status" value="1"/>
</dbReference>
<evidence type="ECO:0000256" key="1">
    <source>
        <dbReference type="SAM" id="MobiDB-lite"/>
    </source>
</evidence>
<sequence length="442" mass="47083">CPSATAPKTRTKAESASLPVTGNRRRGFVRAAPRLRMTTRHEAVFRQFPAASQVRVRQSHTLGAGGKEQESQREENDSSLDCAKRRANSTSSVDAILANNSQEALKKRIRAVSAGPREPAEELGCVGSNSTGPSEAGGSSSAVPPAAEIKAASGGRSPELQALARVPSRASCTPARIRTARCRSTAPKSRRRSALTSEPIRKESQARSRRLSGPNLPMPARLAAPSAVGAVAGSNSGAPRSGLLPGVGARLVWAAATLTTKDVQKSDCFSANLEEIQLELALGQPSQSAPLWDSDRQKFVGILTVTDFIYILQQVLQPDVVNKHRTQTPLALARSALVPMESCFTRESTACRYDPLHGNALYIVTHNEKNSSPVRPTQLPMPGWLGPTAIIQLGIGTHSKLSRSAGPLSLVKVLSLFVQNRVSALPVLSSDAPPHRYLLQSS</sequence>
<dbReference type="AlphaFoldDB" id="A0A1I8F726"/>
<proteinExistence type="predicted"/>
<feature type="compositionally biased region" description="Basic and acidic residues" evidence="1">
    <location>
        <begin position="67"/>
        <end position="76"/>
    </location>
</feature>
<feature type="compositionally biased region" description="Low complexity" evidence="1">
    <location>
        <begin position="132"/>
        <end position="148"/>
    </location>
</feature>
<dbReference type="Proteomes" id="UP000095280">
    <property type="component" value="Unplaced"/>
</dbReference>
<evidence type="ECO:0000313" key="2">
    <source>
        <dbReference type="Proteomes" id="UP000095280"/>
    </source>
</evidence>
<dbReference type="WBParaSite" id="maker-unitig_23136-snap-gene-0.1-mRNA-1">
    <property type="protein sequence ID" value="maker-unitig_23136-snap-gene-0.1-mRNA-1"/>
    <property type="gene ID" value="maker-unitig_23136-snap-gene-0.1"/>
</dbReference>
<organism evidence="2 3">
    <name type="scientific">Macrostomum lignano</name>
    <dbReference type="NCBI Taxonomy" id="282301"/>
    <lineage>
        <taxon>Eukaryota</taxon>
        <taxon>Metazoa</taxon>
        <taxon>Spiralia</taxon>
        <taxon>Lophotrochozoa</taxon>
        <taxon>Platyhelminthes</taxon>
        <taxon>Rhabditophora</taxon>
        <taxon>Macrostomorpha</taxon>
        <taxon>Macrostomida</taxon>
        <taxon>Macrostomidae</taxon>
        <taxon>Macrostomum</taxon>
    </lineage>
</organism>
<name>A0A1I8F726_9PLAT</name>
<keyword evidence="2" id="KW-1185">Reference proteome</keyword>
<dbReference type="InterPro" id="IPR046342">
    <property type="entry name" value="CBS_dom_sf"/>
</dbReference>
<feature type="region of interest" description="Disordered" evidence="1">
    <location>
        <begin position="112"/>
        <end position="217"/>
    </location>
</feature>
<protein>
    <submittedName>
        <fullName evidence="3">CBS domain-containing protein</fullName>
    </submittedName>
</protein>